<dbReference type="RefSeq" id="WP_249454410.1">
    <property type="nucleotide sequence ID" value="NZ_CP097253.1"/>
</dbReference>
<keyword evidence="3" id="KW-1185">Reference proteome</keyword>
<evidence type="ECO:0000313" key="3">
    <source>
        <dbReference type="Proteomes" id="UP000831921"/>
    </source>
</evidence>
<protein>
    <submittedName>
        <fullName evidence="2">Uncharacterized protein</fullName>
    </submittedName>
</protein>
<evidence type="ECO:0000256" key="1">
    <source>
        <dbReference type="SAM" id="Phobius"/>
    </source>
</evidence>
<organism evidence="2 3">
    <name type="scientific">Sphingomonas glaciei</name>
    <dbReference type="NCBI Taxonomy" id="2938948"/>
    <lineage>
        <taxon>Bacteria</taxon>
        <taxon>Pseudomonadati</taxon>
        <taxon>Pseudomonadota</taxon>
        <taxon>Alphaproteobacteria</taxon>
        <taxon>Sphingomonadales</taxon>
        <taxon>Sphingomonadaceae</taxon>
        <taxon>Sphingomonas</taxon>
    </lineage>
</organism>
<reference evidence="2 3" key="1">
    <citation type="submission" date="2022-05" db="EMBL/GenBank/DDBJ databases">
        <title>S8-45 Sphingomonas ultraviolaceadurans.</title>
        <authorList>
            <person name="Liu Y."/>
        </authorList>
    </citation>
    <scope>NUCLEOTIDE SEQUENCE [LARGE SCALE GENOMIC DNA]</scope>
    <source>
        <strain evidence="2 3">S8-45</strain>
    </source>
</reference>
<evidence type="ECO:0000313" key="2">
    <source>
        <dbReference type="EMBL" id="UUR06997.1"/>
    </source>
</evidence>
<keyword evidence="1" id="KW-0472">Membrane</keyword>
<keyword evidence="1" id="KW-0812">Transmembrane</keyword>
<sequence length="62" mass="6722">MTIGVGLLAAISLYLYGTTMLGSDQSSTAALIFIFLPLYLWVGVAFVFLIDWLSRVGKHNGV</sequence>
<name>A0ABY5MSH4_9SPHN</name>
<feature type="transmembrane region" description="Helical" evidence="1">
    <location>
        <begin position="27"/>
        <end position="50"/>
    </location>
</feature>
<proteinExistence type="predicted"/>
<dbReference type="Proteomes" id="UP000831921">
    <property type="component" value="Chromosome"/>
</dbReference>
<keyword evidence="1" id="KW-1133">Transmembrane helix</keyword>
<accession>A0ABY5MSH4</accession>
<gene>
    <name evidence="2" type="ORF">M1K48_08520</name>
</gene>
<dbReference type="EMBL" id="CP097253">
    <property type="protein sequence ID" value="UUR06997.1"/>
    <property type="molecule type" value="Genomic_DNA"/>
</dbReference>